<evidence type="ECO:0000256" key="2">
    <source>
        <dbReference type="SAM" id="Phobius"/>
    </source>
</evidence>
<feature type="non-terminal residue" evidence="3">
    <location>
        <position position="549"/>
    </location>
</feature>
<keyword evidence="2" id="KW-1133">Transmembrane helix</keyword>
<evidence type="ECO:0000256" key="1">
    <source>
        <dbReference type="SAM" id="MobiDB-lite"/>
    </source>
</evidence>
<accession>A0ABN9RVK8</accession>
<feature type="transmembrane region" description="Helical" evidence="2">
    <location>
        <begin position="498"/>
        <end position="522"/>
    </location>
</feature>
<proteinExistence type="predicted"/>
<dbReference type="EMBL" id="CAUYUJ010008249">
    <property type="protein sequence ID" value="CAK0823386.1"/>
    <property type="molecule type" value="Genomic_DNA"/>
</dbReference>
<keyword evidence="4" id="KW-1185">Reference proteome</keyword>
<evidence type="ECO:0000313" key="3">
    <source>
        <dbReference type="EMBL" id="CAK0823386.1"/>
    </source>
</evidence>
<keyword evidence="2" id="KW-0812">Transmembrane</keyword>
<dbReference type="Proteomes" id="UP001189429">
    <property type="component" value="Unassembled WGS sequence"/>
</dbReference>
<protein>
    <submittedName>
        <fullName evidence="3">Uncharacterized protein</fullName>
    </submittedName>
</protein>
<feature type="region of interest" description="Disordered" evidence="1">
    <location>
        <begin position="435"/>
        <end position="457"/>
    </location>
</feature>
<reference evidence="3" key="1">
    <citation type="submission" date="2023-10" db="EMBL/GenBank/DDBJ databases">
        <authorList>
            <person name="Chen Y."/>
            <person name="Shah S."/>
            <person name="Dougan E. K."/>
            <person name="Thang M."/>
            <person name="Chan C."/>
        </authorList>
    </citation>
    <scope>NUCLEOTIDE SEQUENCE [LARGE SCALE GENOMIC DNA]</scope>
</reference>
<feature type="non-terminal residue" evidence="3">
    <location>
        <position position="1"/>
    </location>
</feature>
<organism evidence="3 4">
    <name type="scientific">Prorocentrum cordatum</name>
    <dbReference type="NCBI Taxonomy" id="2364126"/>
    <lineage>
        <taxon>Eukaryota</taxon>
        <taxon>Sar</taxon>
        <taxon>Alveolata</taxon>
        <taxon>Dinophyceae</taxon>
        <taxon>Prorocentrales</taxon>
        <taxon>Prorocentraceae</taxon>
        <taxon>Prorocentrum</taxon>
    </lineage>
</organism>
<comment type="caution">
    <text evidence="3">The sequence shown here is derived from an EMBL/GenBank/DDBJ whole genome shotgun (WGS) entry which is preliminary data.</text>
</comment>
<name>A0ABN9RVK8_9DINO</name>
<evidence type="ECO:0000313" key="4">
    <source>
        <dbReference type="Proteomes" id="UP001189429"/>
    </source>
</evidence>
<keyword evidence="2" id="KW-0472">Membrane</keyword>
<sequence>DLPFGWGFNGTDAKLSDIFAGISTRNMTPHERAAFIQGKQKELTEFFGNDVWEFHKPTGEGGPRRILKAKWVLKWTKNDDGTPSAKVPKDAAELMGIEPNTLMKLIGPMYGQVKRRFKFRKWNDDDKMDYRGSDLTQTPHWENPKSDSSEIEVKMATYAKNLKPITIDQNSSDNTREFTIKEKRQLRGLLGALQWPSSQDCPHLSASVSIHQGQRLTATVGTAKEANKTLRFYKQHSDVGLKMKKIGQVSDVVFVAMTDAARGVRQGGSRQGGYVLLAYHKKILDGHESDFSVIDWKSFKLLRMARSSLHAESQAAAAGMDGLEFAKRFWAALIYDGVDITKDESTRMAGESALAVDAKGLYDAAQKESITSFQDKRTGIEVLALRERMEATMTRWRWVSSERQYADGLAKIAARQFFADRLRYGRLQLKHDPNYTAAKKKTKEERQESIDQTRPVTSAATRKATTPFMQLEVFATSCCRSAAHTEYDTKNENNGYGILVWFAMCFLCLGFCGAYPVASYLIKIREAEYKYKTELAVLRAKIEKEKIEK</sequence>
<feature type="compositionally biased region" description="Basic and acidic residues" evidence="1">
    <location>
        <begin position="442"/>
        <end position="451"/>
    </location>
</feature>
<gene>
    <name evidence="3" type="ORF">PCOR1329_LOCUS24105</name>
</gene>